<proteinExistence type="predicted"/>
<name>A0A9P9FHL8_9HYPO</name>
<evidence type="ECO:0000313" key="2">
    <source>
        <dbReference type="EMBL" id="KAH7161809.1"/>
    </source>
</evidence>
<gene>
    <name evidence="2" type="ORF">EDB81DRAFT_785572</name>
</gene>
<dbReference type="OrthoDB" id="4358152at2759"/>
<comment type="caution">
    <text evidence="2">The sequence shown here is derived from an EMBL/GenBank/DDBJ whole genome shotgun (WGS) entry which is preliminary data.</text>
</comment>
<evidence type="ECO:0000313" key="3">
    <source>
        <dbReference type="Proteomes" id="UP000738349"/>
    </source>
</evidence>
<dbReference type="EMBL" id="JAGMUV010000004">
    <property type="protein sequence ID" value="KAH7161809.1"/>
    <property type="molecule type" value="Genomic_DNA"/>
</dbReference>
<dbReference type="AlphaFoldDB" id="A0A9P9FHL8"/>
<reference evidence="2" key="1">
    <citation type="journal article" date="2021" name="Nat. Commun.">
        <title>Genetic determinants of endophytism in the Arabidopsis root mycobiome.</title>
        <authorList>
            <person name="Mesny F."/>
            <person name="Miyauchi S."/>
            <person name="Thiergart T."/>
            <person name="Pickel B."/>
            <person name="Atanasova L."/>
            <person name="Karlsson M."/>
            <person name="Huettel B."/>
            <person name="Barry K.W."/>
            <person name="Haridas S."/>
            <person name="Chen C."/>
            <person name="Bauer D."/>
            <person name="Andreopoulos W."/>
            <person name="Pangilinan J."/>
            <person name="LaButti K."/>
            <person name="Riley R."/>
            <person name="Lipzen A."/>
            <person name="Clum A."/>
            <person name="Drula E."/>
            <person name="Henrissat B."/>
            <person name="Kohler A."/>
            <person name="Grigoriev I.V."/>
            <person name="Martin F.M."/>
            <person name="Hacquard S."/>
        </authorList>
    </citation>
    <scope>NUCLEOTIDE SEQUENCE</scope>
    <source>
        <strain evidence="2">MPI-CAGE-AT-0147</strain>
    </source>
</reference>
<dbReference type="Proteomes" id="UP000738349">
    <property type="component" value="Unassembled WGS sequence"/>
</dbReference>
<organism evidence="2 3">
    <name type="scientific">Dactylonectria macrodidyma</name>
    <dbReference type="NCBI Taxonomy" id="307937"/>
    <lineage>
        <taxon>Eukaryota</taxon>
        <taxon>Fungi</taxon>
        <taxon>Dikarya</taxon>
        <taxon>Ascomycota</taxon>
        <taxon>Pezizomycotina</taxon>
        <taxon>Sordariomycetes</taxon>
        <taxon>Hypocreomycetidae</taxon>
        <taxon>Hypocreales</taxon>
        <taxon>Nectriaceae</taxon>
        <taxon>Dactylonectria</taxon>
    </lineage>
</organism>
<evidence type="ECO:0000256" key="1">
    <source>
        <dbReference type="SAM" id="MobiDB-lite"/>
    </source>
</evidence>
<accession>A0A9P9FHL8</accession>
<sequence length="398" mass="44560">MDRLSNLPPLLLGEILKHIESFEVLHSAITASPVLYRVFRDIGPAVIHGVATNILEPELHQLLYSIARIRNQPVSQSITTLDSFGQTYIANLTRPKRPTTRLSADTTPQVCFGLVITVLNINRLAISVLGELLGRTSKLKPQHSVVRIIDFASGAYAFNAGEDPWPEGQDAPIAPSAIGRPPSWVENYRVQRALWMIQLGLEIRSHAPWLVWGTNGSTVAQNQEWSVAQVSPWLPLVIDANTIAKMLEDVIAPKVVPDWDGLSTPGPTNVSLTKMPRCETSQKSDPTPSVKPRNDDVGVAWSQDRNAVRVPSDGRRVFGQLLINRHVSLNKHIVQTAIKSGLMIWDRERLCDLGLIDEPNKGEAEDKWWENEDRRPQMSVDEVWYAWYSLELSSEEKE</sequence>
<evidence type="ECO:0008006" key="4">
    <source>
        <dbReference type="Google" id="ProtNLM"/>
    </source>
</evidence>
<keyword evidence="3" id="KW-1185">Reference proteome</keyword>
<feature type="region of interest" description="Disordered" evidence="1">
    <location>
        <begin position="265"/>
        <end position="296"/>
    </location>
</feature>
<protein>
    <recommendedName>
        <fullName evidence="4">F-box domain-containing protein</fullName>
    </recommendedName>
</protein>